<evidence type="ECO:0000313" key="2">
    <source>
        <dbReference type="Proteomes" id="UP001242811"/>
    </source>
</evidence>
<dbReference type="EMBL" id="JAUSWA010000011">
    <property type="protein sequence ID" value="MDQ0494126.1"/>
    <property type="molecule type" value="Genomic_DNA"/>
</dbReference>
<dbReference type="Proteomes" id="UP001242811">
    <property type="component" value="Unassembled WGS sequence"/>
</dbReference>
<reference evidence="1 2" key="1">
    <citation type="submission" date="2023-07" db="EMBL/GenBank/DDBJ databases">
        <title>Genomic Encyclopedia of Type Strains, Phase IV (KMG-IV): sequencing the most valuable type-strain genomes for metagenomic binning, comparative biology and taxonomic classification.</title>
        <authorList>
            <person name="Goeker M."/>
        </authorList>
    </citation>
    <scope>NUCLEOTIDE SEQUENCE [LARGE SCALE GENOMIC DNA]</scope>
    <source>
        <strain evidence="1 2">DSM 14914</strain>
    </source>
</reference>
<protein>
    <submittedName>
        <fullName evidence="1">Uncharacterized protein</fullName>
    </submittedName>
</protein>
<comment type="caution">
    <text evidence="1">The sequence shown here is derived from an EMBL/GenBank/DDBJ whole genome shotgun (WGS) entry which is preliminary data.</text>
</comment>
<dbReference type="RefSeq" id="WP_425280861.1">
    <property type="nucleotide sequence ID" value="NZ_CP045298.1"/>
</dbReference>
<gene>
    <name evidence="1" type="ORF">QOZ95_002289</name>
</gene>
<keyword evidence="2" id="KW-1185">Reference proteome</keyword>
<sequence length="56" mass="6409">MKLEFSNGQTMMIDNDFISNGFPDGAVHTSFVKITIEAVERGTKYRDTCISEIRFF</sequence>
<proteinExistence type="predicted"/>
<organism evidence="1 2">
    <name type="scientific">Paenibacillus brasilensis</name>
    <dbReference type="NCBI Taxonomy" id="128574"/>
    <lineage>
        <taxon>Bacteria</taxon>
        <taxon>Bacillati</taxon>
        <taxon>Bacillota</taxon>
        <taxon>Bacilli</taxon>
        <taxon>Bacillales</taxon>
        <taxon>Paenibacillaceae</taxon>
        <taxon>Paenibacillus</taxon>
    </lineage>
</organism>
<name>A0ABU0L0I2_9BACL</name>
<accession>A0ABU0L0I2</accession>
<evidence type="ECO:0000313" key="1">
    <source>
        <dbReference type="EMBL" id="MDQ0494126.1"/>
    </source>
</evidence>